<name>Q2QPQ0_ORYSJ</name>
<accession>Q2QPQ0</accession>
<organism evidence="3">
    <name type="scientific">Oryza sativa subsp. japonica</name>
    <name type="common">Rice</name>
    <dbReference type="NCBI Taxonomy" id="39947"/>
    <lineage>
        <taxon>Eukaryota</taxon>
        <taxon>Viridiplantae</taxon>
        <taxon>Streptophyta</taxon>
        <taxon>Embryophyta</taxon>
        <taxon>Tracheophyta</taxon>
        <taxon>Spermatophyta</taxon>
        <taxon>Magnoliopsida</taxon>
        <taxon>Liliopsida</taxon>
        <taxon>Poales</taxon>
        <taxon>Poaceae</taxon>
        <taxon>BOP clade</taxon>
        <taxon>Oryzoideae</taxon>
        <taxon>Oryzeae</taxon>
        <taxon>Oryzinae</taxon>
        <taxon>Oryza</taxon>
        <taxon>Oryza sativa</taxon>
    </lineage>
</organism>
<reference evidence="3" key="3">
    <citation type="submission" date="2006-01" db="EMBL/GenBank/DDBJ databases">
        <authorList>
            <person name="Buell R."/>
        </authorList>
    </citation>
    <scope>NUCLEOTIDE SEQUENCE</scope>
</reference>
<sequence length="231" mass="26094">MWIKKKKQHQLQPSLQFMDEEEETTSGALVPLADDVKATLLDISKRLEGSLESLVVSCGSIRDRFLEIHDQLPDDLAETIIPAAYLERHRLKLEKAKQRIANHRERQGIEATIQANRASITEEKAKLDELEVGPNSTEANIRRLNARKIELLAELEQCNAQLAVEEQKLADLPKAIKDQKSKLKASIKHLADQIKSLKIIPGTDVADVQAIDEVDQIRQRAISAIQRYVSR</sequence>
<reference evidence="3" key="2">
    <citation type="submission" date="2005-04" db="EMBL/GenBank/DDBJ databases">
        <authorList>
            <person name="Buell C.R."/>
            <person name="Wing R.A."/>
            <person name="McCombie W.A."/>
            <person name="Ouyang S."/>
        </authorList>
    </citation>
    <scope>NUCLEOTIDE SEQUENCE</scope>
</reference>
<dbReference type="InterPro" id="IPR010811">
    <property type="entry name" value="DUF1409"/>
</dbReference>
<dbReference type="Pfam" id="PF07197">
    <property type="entry name" value="DUF1409"/>
    <property type="match status" value="1"/>
</dbReference>
<dbReference type="AlphaFoldDB" id="Q2QPQ0"/>
<evidence type="ECO:0000256" key="1">
    <source>
        <dbReference type="SAM" id="Coils"/>
    </source>
</evidence>
<dbReference type="EMBL" id="DP000011">
    <property type="protein sequence ID" value="ABA98767.1"/>
    <property type="molecule type" value="Genomic_DNA"/>
</dbReference>
<protein>
    <recommendedName>
        <fullName evidence="2">DUF1409 domain-containing protein</fullName>
    </recommendedName>
</protein>
<proteinExistence type="predicted"/>
<feature type="domain" description="DUF1409" evidence="2">
    <location>
        <begin position="46"/>
        <end position="93"/>
    </location>
</feature>
<evidence type="ECO:0000259" key="2">
    <source>
        <dbReference type="Pfam" id="PF07197"/>
    </source>
</evidence>
<evidence type="ECO:0000313" key="3">
    <source>
        <dbReference type="EMBL" id="ABA98767.1"/>
    </source>
</evidence>
<feature type="coiled-coil region" evidence="1">
    <location>
        <begin position="141"/>
        <end position="168"/>
    </location>
</feature>
<keyword evidence="1" id="KW-0175">Coiled coil</keyword>
<reference evidence="3" key="1">
    <citation type="journal article" date="2005" name="BMC Biol.">
        <title>The sequence of rice chromosomes 11 and 12, rich in disease resistance genes and recent gene duplications.</title>
        <authorList>
            <consortium name="The rice chromosomes 11 and 12 sequencing consortia"/>
        </authorList>
    </citation>
    <scope>NUCLEOTIDE SEQUENCE [LARGE SCALE GENOMIC DNA]</scope>
</reference>
<gene>
    <name evidence="3" type="ordered locus">LOC_Os12g33710</name>
</gene>